<evidence type="ECO:0000256" key="3">
    <source>
        <dbReference type="ARBA" id="ARBA00022490"/>
    </source>
</evidence>
<proteinExistence type="inferred from homology"/>
<dbReference type="InterPro" id="IPR036968">
    <property type="entry name" value="Enolpyruvate_Tfrase_sf"/>
</dbReference>
<dbReference type="PROSITE" id="PS00104">
    <property type="entry name" value="EPSP_SYNTHASE_1"/>
    <property type="match status" value="1"/>
</dbReference>
<comment type="caution">
    <text evidence="8">Lacks conserved residue(s) required for the propagation of feature annotation.</text>
</comment>
<dbReference type="GO" id="GO:0005737">
    <property type="term" value="C:cytoplasm"/>
    <property type="evidence" value="ECO:0007669"/>
    <property type="project" value="UniProtKB-SubCell"/>
</dbReference>
<dbReference type="Pfam" id="PF00275">
    <property type="entry name" value="EPSP_synthase"/>
    <property type="match status" value="1"/>
</dbReference>
<dbReference type="GO" id="GO:0008652">
    <property type="term" value="P:amino acid biosynthetic process"/>
    <property type="evidence" value="ECO:0007669"/>
    <property type="project" value="UniProtKB-KW"/>
</dbReference>
<evidence type="ECO:0000259" key="9">
    <source>
        <dbReference type="Pfam" id="PF00275"/>
    </source>
</evidence>
<dbReference type="HOGENOM" id="CLU_024321_0_1_7"/>
<feature type="binding site" evidence="8">
    <location>
        <position position="387"/>
    </location>
    <ligand>
        <name>phosphoenolpyruvate</name>
        <dbReference type="ChEBI" id="CHEBI:58702"/>
    </ligand>
</feature>
<dbReference type="OrthoDB" id="9809920at2"/>
<dbReference type="UniPathway" id="UPA00053">
    <property type="reaction ID" value="UER00089"/>
</dbReference>
<dbReference type="CDD" id="cd01556">
    <property type="entry name" value="EPSP_synthase"/>
    <property type="match status" value="1"/>
</dbReference>
<evidence type="ECO:0000313" key="11">
    <source>
        <dbReference type="Proteomes" id="UP000002222"/>
    </source>
</evidence>
<comment type="function">
    <text evidence="8">Catalyzes the transfer of the enolpyruvyl moiety of phosphoenolpyruvate (PEP) to the 5-hydroxyl of shikimate-3-phosphate (S3P) to produce enolpyruvyl shikimate-3-phosphate and inorganic phosphate.</text>
</comment>
<dbReference type="GO" id="GO:0009423">
    <property type="term" value="P:chorismate biosynthetic process"/>
    <property type="evidence" value="ECO:0007669"/>
    <property type="project" value="UniProtKB-UniRule"/>
</dbReference>
<feature type="binding site" evidence="8">
    <location>
        <position position="170"/>
    </location>
    <ligand>
        <name>phosphoenolpyruvate</name>
        <dbReference type="ChEBI" id="CHEBI:58702"/>
    </ligand>
</feature>
<dbReference type="Proteomes" id="UP000002222">
    <property type="component" value="Chromosome"/>
</dbReference>
<keyword evidence="6 8" id="KW-0057">Aromatic amino acid biosynthesis</keyword>
<evidence type="ECO:0000256" key="7">
    <source>
        <dbReference type="ARBA" id="ARBA00044633"/>
    </source>
</evidence>
<comment type="pathway">
    <text evidence="1 8">Metabolic intermediate biosynthesis; chorismate biosynthesis; chorismate from D-erythrose 4-phosphate and phosphoenolpyruvate: step 6/7.</text>
</comment>
<dbReference type="InterPro" id="IPR001986">
    <property type="entry name" value="Enolpyruvate_Tfrase_dom"/>
</dbReference>
<sequence length="428" mass="46713">MKTLHVKPKGDFAFATDKIASDKSISHRCAIFSLLSDQPSLIQNYLLAEDTLCTLKIVEALGVTIQTHEEKGVFTITPPIKVGEPPLILDCGNSGTAMRLLMGFLATCEGFFVLHGDKYLASRPMRRVADPLRSIGAHIDGRNDGNFAPLGIRGEKLNAFHYESKIASAQVKSALILAALQANGISTFCEPELSRDHSERMLRGMGAKVISEGLHVSIYPQEKPLQPLNIRVPSDPSSGFFFAVAAAIHEGCMVTLHNMLLNPTRIEAYKVLARMGAEVSFIEKESQYESVGDIVIKGKSLQGVEVSENISWLIDELPALSIAFACAKGKSVVKNAEELRVKESDRISSVVKNLRLCHIEVQEFADGYEVEGGMLQSATINSFGDHRIAMSFAIAGTKTAMCIEDIECINTSFPNFIELLSQIGNIEL</sequence>
<dbReference type="Gene3D" id="3.65.10.10">
    <property type="entry name" value="Enolpyruvate transferase domain"/>
    <property type="match status" value="2"/>
</dbReference>
<dbReference type="KEGG" id="sdl:Sdel_0611"/>
<feature type="binding site" evidence="8">
    <location>
        <position position="170"/>
    </location>
    <ligand>
        <name>3-phosphoshikimate</name>
        <dbReference type="ChEBI" id="CHEBI:145989"/>
    </ligand>
</feature>
<dbReference type="InterPro" id="IPR013792">
    <property type="entry name" value="RNA3'P_cycl/enolpyr_Trfase_a/b"/>
</dbReference>
<feature type="domain" description="Enolpyruvate transferase" evidence="9">
    <location>
        <begin position="18"/>
        <end position="419"/>
    </location>
</feature>
<dbReference type="GO" id="GO:0009073">
    <property type="term" value="P:aromatic amino acid family biosynthetic process"/>
    <property type="evidence" value="ECO:0007669"/>
    <property type="project" value="UniProtKB-KW"/>
</dbReference>
<protein>
    <recommendedName>
        <fullName evidence="8">3-phosphoshikimate 1-carboxyvinyltransferase</fullName>
        <ecNumber evidence="8">2.5.1.19</ecNumber>
    </recommendedName>
    <alternativeName>
        <fullName evidence="8">5-enolpyruvylshikimate-3-phosphate synthase</fullName>
        <shortName evidence="8">EPSP synthase</shortName>
        <shortName evidence="8">EPSPS</shortName>
    </alternativeName>
</protein>
<keyword evidence="5 8" id="KW-0808">Transferase</keyword>
<dbReference type="EMBL" id="CP001816">
    <property type="protein sequence ID" value="ACZ11647.1"/>
    <property type="molecule type" value="Genomic_DNA"/>
</dbReference>
<evidence type="ECO:0000256" key="5">
    <source>
        <dbReference type="ARBA" id="ARBA00022679"/>
    </source>
</evidence>
<evidence type="ECO:0000256" key="8">
    <source>
        <dbReference type="HAMAP-Rule" id="MF_00210"/>
    </source>
</evidence>
<accession>D1B030</accession>
<dbReference type="eggNOG" id="COG0128">
    <property type="taxonomic scope" value="Bacteria"/>
</dbReference>
<evidence type="ECO:0000256" key="2">
    <source>
        <dbReference type="ARBA" id="ARBA00009948"/>
    </source>
</evidence>
<feature type="binding site" evidence="8">
    <location>
        <position position="315"/>
    </location>
    <ligand>
        <name>3-phosphoshikimate</name>
        <dbReference type="ChEBI" id="CHEBI:145989"/>
    </ligand>
</feature>
<comment type="subcellular location">
    <subcellularLocation>
        <location evidence="8">Cytoplasm</location>
    </subcellularLocation>
</comment>
<dbReference type="PIRSF" id="PIRSF000505">
    <property type="entry name" value="EPSPS"/>
    <property type="match status" value="1"/>
</dbReference>
<dbReference type="STRING" id="525898.Sdel_0611"/>
<name>D1B030_SULD5</name>
<feature type="binding site" evidence="8">
    <location>
        <position position="23"/>
    </location>
    <ligand>
        <name>phosphoenolpyruvate</name>
        <dbReference type="ChEBI" id="CHEBI:58702"/>
    </ligand>
</feature>
<feature type="binding site" evidence="8">
    <location>
        <position position="95"/>
    </location>
    <ligand>
        <name>phosphoenolpyruvate</name>
        <dbReference type="ChEBI" id="CHEBI:58702"/>
    </ligand>
</feature>
<reference evidence="11" key="1">
    <citation type="submission" date="2009-11" db="EMBL/GenBank/DDBJ databases">
        <title>The complete genome of Sulfurospirillum deleyianum DSM 6946.</title>
        <authorList>
            <consortium name="US DOE Joint Genome Institute (JGI-PGF)"/>
            <person name="Lucas S."/>
            <person name="Copeland A."/>
            <person name="Lapidus A."/>
            <person name="Glavina del Rio T."/>
            <person name="Dalin E."/>
            <person name="Tice H."/>
            <person name="Bruce D."/>
            <person name="Goodwin L."/>
            <person name="Pitluck S."/>
            <person name="Kyrpides N."/>
            <person name="Mavromatis K."/>
            <person name="Ivanova N."/>
            <person name="Ovchinnikova G."/>
            <person name="Munk A.C."/>
            <person name="Lu M."/>
            <person name="Brettin T."/>
            <person name="Detter J.C."/>
            <person name="Han C."/>
            <person name="Tapia R."/>
            <person name="Larimer F."/>
            <person name="Land M."/>
            <person name="Hauser L."/>
            <person name="Markowitz V."/>
            <person name="Cheng J.F."/>
            <person name="Hugenholtz P."/>
            <person name="Woyke T."/>
            <person name="Wu D."/>
            <person name="Aumann P."/>
            <person name="Schneider S."/>
            <person name="Lang E."/>
            <person name="Spring S."/>
            <person name="Klenk H.P."/>
            <person name="Eisen J.A."/>
        </authorList>
    </citation>
    <scope>NUCLEOTIDE SEQUENCE [LARGE SCALE GENOMIC DNA]</scope>
    <source>
        <strain evidence="11">ATCC 51133 / DSM 6946 / 5175</strain>
    </source>
</reference>
<dbReference type="RefSeq" id="WP_012856413.1">
    <property type="nucleotide sequence ID" value="NC_013512.1"/>
</dbReference>
<feature type="binding site" evidence="8">
    <location>
        <position position="28"/>
    </location>
    <ligand>
        <name>3-phosphoshikimate</name>
        <dbReference type="ChEBI" id="CHEBI:145989"/>
    </ligand>
</feature>
<dbReference type="SUPFAM" id="SSF55205">
    <property type="entry name" value="EPT/RTPC-like"/>
    <property type="match status" value="1"/>
</dbReference>
<keyword evidence="3 8" id="KW-0963">Cytoplasm</keyword>
<feature type="binding site" evidence="8">
    <location>
        <position position="346"/>
    </location>
    <ligand>
        <name>phosphoenolpyruvate</name>
        <dbReference type="ChEBI" id="CHEBI:58702"/>
    </ligand>
</feature>
<keyword evidence="4 8" id="KW-0028">Amino-acid biosynthesis</keyword>
<dbReference type="InterPro" id="IPR006264">
    <property type="entry name" value="EPSP_synthase"/>
</dbReference>
<evidence type="ECO:0000256" key="6">
    <source>
        <dbReference type="ARBA" id="ARBA00023141"/>
    </source>
</evidence>
<evidence type="ECO:0000256" key="4">
    <source>
        <dbReference type="ARBA" id="ARBA00022605"/>
    </source>
</evidence>
<feature type="binding site" evidence="8">
    <location>
        <position position="123"/>
    </location>
    <ligand>
        <name>phosphoenolpyruvate</name>
        <dbReference type="ChEBI" id="CHEBI:58702"/>
    </ligand>
</feature>
<dbReference type="PANTHER" id="PTHR21090">
    <property type="entry name" value="AROM/DEHYDROQUINATE SYNTHASE"/>
    <property type="match status" value="1"/>
</dbReference>
<dbReference type="AlphaFoldDB" id="D1B030"/>
<gene>
    <name evidence="8" type="primary">aroA</name>
    <name evidence="10" type="ordered locus">Sdel_0611</name>
</gene>
<comment type="catalytic activity">
    <reaction evidence="7">
        <text>3-phosphoshikimate + phosphoenolpyruvate = 5-O-(1-carboxyvinyl)-3-phosphoshikimate + phosphate</text>
        <dbReference type="Rhea" id="RHEA:21256"/>
        <dbReference type="ChEBI" id="CHEBI:43474"/>
        <dbReference type="ChEBI" id="CHEBI:57701"/>
        <dbReference type="ChEBI" id="CHEBI:58702"/>
        <dbReference type="ChEBI" id="CHEBI:145989"/>
        <dbReference type="EC" id="2.5.1.19"/>
    </reaction>
    <physiologicalReaction direction="left-to-right" evidence="7">
        <dbReference type="Rhea" id="RHEA:21257"/>
    </physiologicalReaction>
</comment>
<dbReference type="EC" id="2.5.1.19" evidence="8"/>
<dbReference type="GO" id="GO:0003866">
    <property type="term" value="F:3-phosphoshikimate 1-carboxyvinyltransferase activity"/>
    <property type="evidence" value="ECO:0007669"/>
    <property type="project" value="UniProtKB-UniRule"/>
</dbReference>
<dbReference type="HAMAP" id="MF_00210">
    <property type="entry name" value="EPSP_synth"/>
    <property type="match status" value="1"/>
</dbReference>
<reference evidence="10 11" key="2">
    <citation type="journal article" date="2010" name="Stand. Genomic Sci.">
        <title>Complete genome sequence of Sulfurospirillum deleyianum type strain (5175).</title>
        <authorList>
            <person name="Sikorski J."/>
            <person name="Lapidus A."/>
            <person name="Copeland A."/>
            <person name="Glavina Del Rio T."/>
            <person name="Nolan M."/>
            <person name="Lucas S."/>
            <person name="Chen F."/>
            <person name="Tice H."/>
            <person name="Cheng J.F."/>
            <person name="Saunders E."/>
            <person name="Bruce D."/>
            <person name="Goodwin L."/>
            <person name="Pitluck S."/>
            <person name="Ovchinnikova G."/>
            <person name="Pati A."/>
            <person name="Ivanova N."/>
            <person name="Mavromatis K."/>
            <person name="Chen A."/>
            <person name="Palaniappan K."/>
            <person name="Chain P."/>
            <person name="Land M."/>
            <person name="Hauser L."/>
            <person name="Chang Y.J."/>
            <person name="Jeffries C.D."/>
            <person name="Brettin T."/>
            <person name="Detter J.C."/>
            <person name="Han C."/>
            <person name="Rohde M."/>
            <person name="Lang E."/>
            <person name="Spring S."/>
            <person name="Goker M."/>
            <person name="Bristow J."/>
            <person name="Eisen J.A."/>
            <person name="Markowitz V."/>
            <person name="Hugenholtz P."/>
            <person name="Kyrpides N.C."/>
            <person name="Klenk H.P."/>
        </authorList>
    </citation>
    <scope>NUCLEOTIDE SEQUENCE [LARGE SCALE GENOMIC DNA]</scope>
    <source>
        <strain evidence="11">ATCC 51133 / DSM 6946 / 5175</strain>
    </source>
</reference>
<comment type="subunit">
    <text evidence="8">Monomer.</text>
</comment>
<feature type="binding site" evidence="8">
    <location>
        <position position="342"/>
    </location>
    <ligand>
        <name>3-phosphoshikimate</name>
        <dbReference type="ChEBI" id="CHEBI:145989"/>
    </ligand>
</feature>
<dbReference type="NCBIfam" id="TIGR01356">
    <property type="entry name" value="aroA"/>
    <property type="match status" value="1"/>
</dbReference>
<feature type="active site" description="Proton acceptor" evidence="8">
    <location>
        <position position="315"/>
    </location>
</feature>
<keyword evidence="11" id="KW-1185">Reference proteome</keyword>
<comment type="similarity">
    <text evidence="2 8">Belongs to the EPSP synthase family.</text>
</comment>
<feature type="binding site" evidence="8">
    <location>
        <position position="168"/>
    </location>
    <ligand>
        <name>3-phosphoshikimate</name>
        <dbReference type="ChEBI" id="CHEBI:145989"/>
    </ligand>
</feature>
<dbReference type="PANTHER" id="PTHR21090:SF5">
    <property type="entry name" value="PENTAFUNCTIONAL AROM POLYPEPTIDE"/>
    <property type="match status" value="1"/>
</dbReference>
<organism evidence="10 11">
    <name type="scientific">Sulfurospirillum deleyianum (strain ATCC 51133 / DSM 6946 / 5175)</name>
    <dbReference type="NCBI Taxonomy" id="525898"/>
    <lineage>
        <taxon>Bacteria</taxon>
        <taxon>Pseudomonadati</taxon>
        <taxon>Campylobacterota</taxon>
        <taxon>Epsilonproteobacteria</taxon>
        <taxon>Campylobacterales</taxon>
        <taxon>Sulfurospirillaceae</taxon>
        <taxon>Sulfurospirillum</taxon>
    </lineage>
</organism>
<feature type="binding site" evidence="8">
    <location>
        <position position="23"/>
    </location>
    <ligand>
        <name>3-phosphoshikimate</name>
        <dbReference type="ChEBI" id="CHEBI:145989"/>
    </ligand>
</feature>
<dbReference type="InterPro" id="IPR023193">
    <property type="entry name" value="EPSP_synthase_CS"/>
</dbReference>
<evidence type="ECO:0000256" key="1">
    <source>
        <dbReference type="ARBA" id="ARBA00004811"/>
    </source>
</evidence>
<dbReference type="FunFam" id="3.65.10.10:FF:000005">
    <property type="entry name" value="3-phosphoshikimate 1-carboxyvinyltransferase"/>
    <property type="match status" value="1"/>
</dbReference>
<feature type="binding site" evidence="8">
    <location>
        <position position="24"/>
    </location>
    <ligand>
        <name>3-phosphoshikimate</name>
        <dbReference type="ChEBI" id="CHEBI:145989"/>
    </ligand>
</feature>
<evidence type="ECO:0000313" key="10">
    <source>
        <dbReference type="EMBL" id="ACZ11647.1"/>
    </source>
</evidence>